<keyword evidence="1" id="KW-0723">Serine/threonine-protein kinase</keyword>
<keyword evidence="4" id="KW-0418">Kinase</keyword>
<dbReference type="AlphaFoldDB" id="A0AAP0KMI8"/>
<gene>
    <name evidence="6" type="ORF">Sjap_002802</name>
</gene>
<accession>A0AAP0KMI8</accession>
<comment type="caution">
    <text evidence="6">The sequence shown here is derived from an EMBL/GenBank/DDBJ whole genome shotgun (WGS) entry which is preliminary data.</text>
</comment>
<name>A0AAP0KMI8_9MAGN</name>
<dbReference type="GO" id="GO:0004674">
    <property type="term" value="F:protein serine/threonine kinase activity"/>
    <property type="evidence" value="ECO:0007669"/>
    <property type="project" value="UniProtKB-KW"/>
</dbReference>
<keyword evidence="2" id="KW-0808">Transferase</keyword>
<dbReference type="Proteomes" id="UP001417504">
    <property type="component" value="Unassembled WGS sequence"/>
</dbReference>
<evidence type="ECO:0000256" key="4">
    <source>
        <dbReference type="ARBA" id="ARBA00022777"/>
    </source>
</evidence>
<dbReference type="PANTHER" id="PTHR27002">
    <property type="entry name" value="RECEPTOR-LIKE SERINE/THREONINE-PROTEIN KINASE SD1-8"/>
    <property type="match status" value="1"/>
</dbReference>
<keyword evidence="3" id="KW-0547">Nucleotide-binding</keyword>
<evidence type="ECO:0000256" key="3">
    <source>
        <dbReference type="ARBA" id="ARBA00022741"/>
    </source>
</evidence>
<organism evidence="6 7">
    <name type="scientific">Stephania japonica</name>
    <dbReference type="NCBI Taxonomy" id="461633"/>
    <lineage>
        <taxon>Eukaryota</taxon>
        <taxon>Viridiplantae</taxon>
        <taxon>Streptophyta</taxon>
        <taxon>Embryophyta</taxon>
        <taxon>Tracheophyta</taxon>
        <taxon>Spermatophyta</taxon>
        <taxon>Magnoliopsida</taxon>
        <taxon>Ranunculales</taxon>
        <taxon>Menispermaceae</taxon>
        <taxon>Menispermoideae</taxon>
        <taxon>Cissampelideae</taxon>
        <taxon>Stephania</taxon>
    </lineage>
</organism>
<proteinExistence type="predicted"/>
<protein>
    <recommendedName>
        <fullName evidence="8">S-locus receptor kinase C-terminal domain-containing protein</fullName>
    </recommendedName>
</protein>
<dbReference type="GO" id="GO:0005886">
    <property type="term" value="C:plasma membrane"/>
    <property type="evidence" value="ECO:0007669"/>
    <property type="project" value="TreeGrafter"/>
</dbReference>
<dbReference type="EMBL" id="JBBNAE010000001">
    <property type="protein sequence ID" value="KAK9155322.1"/>
    <property type="molecule type" value="Genomic_DNA"/>
</dbReference>
<sequence>MDIVIELAELINWQAVRSEKLVTEKNITWNLWEEGKGLDLMDAAMQDSYSAAEVLKCIHIGLLCVQERAEDSSTMDYVVLMLNSEVPKLLQPKQPEFCLGKTPIEMNSSSSKQHAHNVKCNQGSNGCLKASKSHPVYYLYTGRGRGGGASCQASNPPPPPRNNE</sequence>
<evidence type="ECO:0000256" key="5">
    <source>
        <dbReference type="ARBA" id="ARBA00022840"/>
    </source>
</evidence>
<evidence type="ECO:0000256" key="1">
    <source>
        <dbReference type="ARBA" id="ARBA00022527"/>
    </source>
</evidence>
<dbReference type="PANTHER" id="PTHR27002:SF851">
    <property type="entry name" value="G-TYPE LECTIN S-RECEPTOR-LIKE SERINE_THREONINE-PROTEIN KINASE SD1-1"/>
    <property type="match status" value="1"/>
</dbReference>
<evidence type="ECO:0008006" key="8">
    <source>
        <dbReference type="Google" id="ProtNLM"/>
    </source>
</evidence>
<keyword evidence="7" id="KW-1185">Reference proteome</keyword>
<dbReference type="GO" id="GO:0005524">
    <property type="term" value="F:ATP binding"/>
    <property type="evidence" value="ECO:0007669"/>
    <property type="project" value="UniProtKB-KW"/>
</dbReference>
<reference evidence="6 7" key="1">
    <citation type="submission" date="2024-01" db="EMBL/GenBank/DDBJ databases">
        <title>Genome assemblies of Stephania.</title>
        <authorList>
            <person name="Yang L."/>
        </authorList>
    </citation>
    <scope>NUCLEOTIDE SEQUENCE [LARGE SCALE GENOMIC DNA]</scope>
    <source>
        <strain evidence="6">QJT</strain>
        <tissue evidence="6">Leaf</tissue>
    </source>
</reference>
<keyword evidence="5" id="KW-0067">ATP-binding</keyword>
<evidence type="ECO:0000256" key="2">
    <source>
        <dbReference type="ARBA" id="ARBA00022679"/>
    </source>
</evidence>
<evidence type="ECO:0000313" key="6">
    <source>
        <dbReference type="EMBL" id="KAK9155322.1"/>
    </source>
</evidence>
<evidence type="ECO:0000313" key="7">
    <source>
        <dbReference type="Proteomes" id="UP001417504"/>
    </source>
</evidence>